<evidence type="ECO:0008006" key="4">
    <source>
        <dbReference type="Google" id="ProtNLM"/>
    </source>
</evidence>
<reference evidence="2 3" key="1">
    <citation type="submission" date="2018-11" db="EMBL/GenBank/DDBJ databases">
        <title>Genome sequencing and assembly of Clostridium tagluense strain A121.</title>
        <authorList>
            <person name="Murakami T."/>
            <person name="Segawa T."/>
            <person name="Shcherbakova V.A."/>
            <person name="Mori H."/>
            <person name="Yoshimura Y."/>
        </authorList>
    </citation>
    <scope>NUCLEOTIDE SEQUENCE [LARGE SCALE GENOMIC DNA]</scope>
    <source>
        <strain evidence="2 3">A121</strain>
    </source>
</reference>
<accession>A0A401UQG3</accession>
<proteinExistence type="predicted"/>
<dbReference type="SUPFAM" id="SSF50952">
    <property type="entry name" value="Soluble quinoprotein glucose dehydrogenase"/>
    <property type="match status" value="1"/>
</dbReference>
<dbReference type="OrthoDB" id="9770043at2"/>
<sequence>MKKTIGFIVILAIMAFALFSLKSSLSEYRITMKDEAIKPQILFKGLSGAVDFTRDSDGNYYVAFKDHVQYIDKAGSAYNLFTNKKLSITSLDYNNSVLYYASGAFIYSYNLKSKKNSEIIKNIPNYGDYNNSLIRVNGDYLFVTIGSASNSGVVGLDNSWIGDYPQNHDISPKDITIKGINFGEEETGSFVSYKTKNIKGQIITGHMIGNSSIIIYNLKTGAQGKFAWGIRNIKGIDFNSEGKIIASVGGMEDRGLRPVIGDSDYIYQIKKNVWYGFPDYAGGDPISSPKFKGTNNNTIPFILDQHPTTNPPAPIYKHSAVDSLVGLSFDKEGILGDKECIYFYEKKDNSIYSLNKNNVLKEKINFGGDTYISSIKFFNKLILLDSKSGYLISIEKKQSDVIGKGTERFFYYLLAIVVTLIVSILVGLGKKN</sequence>
<dbReference type="Gene3D" id="2.120.10.30">
    <property type="entry name" value="TolB, C-terminal domain"/>
    <property type="match status" value="1"/>
</dbReference>
<keyword evidence="1" id="KW-0472">Membrane</keyword>
<evidence type="ECO:0000256" key="1">
    <source>
        <dbReference type="SAM" id="Phobius"/>
    </source>
</evidence>
<feature type="transmembrane region" description="Helical" evidence="1">
    <location>
        <begin position="409"/>
        <end position="428"/>
    </location>
</feature>
<dbReference type="EMBL" id="BHYK01000022">
    <property type="protein sequence ID" value="GCD11803.1"/>
    <property type="molecule type" value="Genomic_DNA"/>
</dbReference>
<evidence type="ECO:0000313" key="3">
    <source>
        <dbReference type="Proteomes" id="UP000287872"/>
    </source>
</evidence>
<dbReference type="InterPro" id="IPR011042">
    <property type="entry name" value="6-blade_b-propeller_TolB-like"/>
</dbReference>
<evidence type="ECO:0000313" key="2">
    <source>
        <dbReference type="EMBL" id="GCD11803.1"/>
    </source>
</evidence>
<keyword evidence="1" id="KW-0812">Transmembrane</keyword>
<protein>
    <recommendedName>
        <fullName evidence="4">Glucose/Sorbosone dehydrogenase domain-containing protein</fullName>
    </recommendedName>
</protein>
<keyword evidence="3" id="KW-1185">Reference proteome</keyword>
<name>A0A401UQG3_9CLOT</name>
<gene>
    <name evidence="2" type="ORF">Ctaglu_34260</name>
</gene>
<comment type="caution">
    <text evidence="2">The sequence shown here is derived from an EMBL/GenBank/DDBJ whole genome shotgun (WGS) entry which is preliminary data.</text>
</comment>
<dbReference type="InterPro" id="IPR011041">
    <property type="entry name" value="Quinoprot_gluc/sorb_DH_b-prop"/>
</dbReference>
<dbReference type="RefSeq" id="WP_125003940.1">
    <property type="nucleotide sequence ID" value="NZ_BHYK01000022.1"/>
</dbReference>
<dbReference type="Proteomes" id="UP000287872">
    <property type="component" value="Unassembled WGS sequence"/>
</dbReference>
<dbReference type="AlphaFoldDB" id="A0A401UQG3"/>
<organism evidence="2 3">
    <name type="scientific">Clostridium tagluense</name>
    <dbReference type="NCBI Taxonomy" id="360422"/>
    <lineage>
        <taxon>Bacteria</taxon>
        <taxon>Bacillati</taxon>
        <taxon>Bacillota</taxon>
        <taxon>Clostridia</taxon>
        <taxon>Eubacteriales</taxon>
        <taxon>Clostridiaceae</taxon>
        <taxon>Clostridium</taxon>
    </lineage>
</organism>
<keyword evidence="1" id="KW-1133">Transmembrane helix</keyword>